<evidence type="ECO:0000313" key="2">
    <source>
        <dbReference type="EMBL" id="EPQ50661.1"/>
    </source>
</evidence>
<feature type="compositionally biased region" description="Low complexity" evidence="1">
    <location>
        <begin position="303"/>
        <end position="314"/>
    </location>
</feature>
<reference evidence="2 3" key="1">
    <citation type="journal article" date="2012" name="Science">
        <title>The Paleozoic origin of enzymatic lignin decomposition reconstructed from 31 fungal genomes.</title>
        <authorList>
            <person name="Floudas D."/>
            <person name="Binder M."/>
            <person name="Riley R."/>
            <person name="Barry K."/>
            <person name="Blanchette R.A."/>
            <person name="Henrissat B."/>
            <person name="Martinez A.T."/>
            <person name="Otillar R."/>
            <person name="Spatafora J.W."/>
            <person name="Yadav J.S."/>
            <person name="Aerts A."/>
            <person name="Benoit I."/>
            <person name="Boyd A."/>
            <person name="Carlson A."/>
            <person name="Copeland A."/>
            <person name="Coutinho P.M."/>
            <person name="de Vries R.P."/>
            <person name="Ferreira P."/>
            <person name="Findley K."/>
            <person name="Foster B."/>
            <person name="Gaskell J."/>
            <person name="Glotzer D."/>
            <person name="Gorecki P."/>
            <person name="Heitman J."/>
            <person name="Hesse C."/>
            <person name="Hori C."/>
            <person name="Igarashi K."/>
            <person name="Jurgens J.A."/>
            <person name="Kallen N."/>
            <person name="Kersten P."/>
            <person name="Kohler A."/>
            <person name="Kuees U."/>
            <person name="Kumar T.K.A."/>
            <person name="Kuo A."/>
            <person name="LaButti K."/>
            <person name="Larrondo L.F."/>
            <person name="Lindquist E."/>
            <person name="Ling A."/>
            <person name="Lombard V."/>
            <person name="Lucas S."/>
            <person name="Lundell T."/>
            <person name="Martin R."/>
            <person name="McLaughlin D.J."/>
            <person name="Morgenstern I."/>
            <person name="Morin E."/>
            <person name="Murat C."/>
            <person name="Nagy L.G."/>
            <person name="Nolan M."/>
            <person name="Ohm R.A."/>
            <person name="Patyshakuliyeva A."/>
            <person name="Rokas A."/>
            <person name="Ruiz-Duenas F.J."/>
            <person name="Sabat G."/>
            <person name="Salamov A."/>
            <person name="Samejima M."/>
            <person name="Schmutz J."/>
            <person name="Slot J.C."/>
            <person name="St John F."/>
            <person name="Stenlid J."/>
            <person name="Sun H."/>
            <person name="Sun S."/>
            <person name="Syed K."/>
            <person name="Tsang A."/>
            <person name="Wiebenga A."/>
            <person name="Young D."/>
            <person name="Pisabarro A."/>
            <person name="Eastwood D.C."/>
            <person name="Martin F."/>
            <person name="Cullen D."/>
            <person name="Grigoriev I.V."/>
            <person name="Hibbett D.S."/>
        </authorList>
    </citation>
    <scope>NUCLEOTIDE SEQUENCE [LARGE SCALE GENOMIC DNA]</scope>
    <source>
        <strain evidence="2 3">ATCC 11539</strain>
    </source>
</reference>
<accession>S7PS77</accession>
<gene>
    <name evidence="2" type="ORF">GLOTRDRAFT_133771</name>
</gene>
<dbReference type="RefSeq" id="XP_007870925.1">
    <property type="nucleotide sequence ID" value="XM_007872734.1"/>
</dbReference>
<feature type="region of interest" description="Disordered" evidence="1">
    <location>
        <begin position="114"/>
        <end position="155"/>
    </location>
</feature>
<keyword evidence="3" id="KW-1185">Reference proteome</keyword>
<dbReference type="EMBL" id="KB469314">
    <property type="protein sequence ID" value="EPQ50661.1"/>
    <property type="molecule type" value="Genomic_DNA"/>
</dbReference>
<feature type="region of interest" description="Disordered" evidence="1">
    <location>
        <begin position="296"/>
        <end position="318"/>
    </location>
</feature>
<dbReference type="KEGG" id="gtr:GLOTRDRAFT_133771"/>
<dbReference type="eggNOG" id="ENOG502SZT3">
    <property type="taxonomic scope" value="Eukaryota"/>
</dbReference>
<name>S7PS77_GLOTA</name>
<dbReference type="Proteomes" id="UP000030669">
    <property type="component" value="Unassembled WGS sequence"/>
</dbReference>
<dbReference type="GeneID" id="19302793"/>
<sequence length="329" mass="36775">MAFKGALEEGVAYCVAGEYKRILYHDRKQRFPPPSSIPFPSAPIPVPTRTPDHEYPPKRTPFAPYTLDDLENAASNDQLYGNVNEKSVSFDSSPWHVQLHRRRSQSCLVQTFFHDENNQPDPPRRPWRTRKDAARTRATSHSARAPMFIPTPEPQPVVIVKSPKERKASKKAQADMRFLAAVYRSLKWFIDYRELEDALAEDSESTAQGGEMTEQDRIFLCRLYENLVHQGCQPILLNVSCPSNPTPLCSPDSSRSSVSPQAVDIPASPVLSEAPLSAPPEVLTPPQVVASLILRHRDRSTVRPRSSSPTTRATKGSSPLRECVLLATV</sequence>
<dbReference type="OrthoDB" id="3228154at2759"/>
<organism evidence="2 3">
    <name type="scientific">Gloeophyllum trabeum (strain ATCC 11539 / FP-39264 / Madison 617)</name>
    <name type="common">Brown rot fungus</name>
    <dbReference type="NCBI Taxonomy" id="670483"/>
    <lineage>
        <taxon>Eukaryota</taxon>
        <taxon>Fungi</taxon>
        <taxon>Dikarya</taxon>
        <taxon>Basidiomycota</taxon>
        <taxon>Agaricomycotina</taxon>
        <taxon>Agaricomycetes</taxon>
        <taxon>Gloeophyllales</taxon>
        <taxon>Gloeophyllaceae</taxon>
        <taxon>Gloeophyllum</taxon>
    </lineage>
</organism>
<dbReference type="HOGENOM" id="CLU_731798_0_0_1"/>
<dbReference type="AlphaFoldDB" id="S7PS77"/>
<protein>
    <submittedName>
        <fullName evidence="2">Uncharacterized protein</fullName>
    </submittedName>
</protein>
<evidence type="ECO:0000256" key="1">
    <source>
        <dbReference type="SAM" id="MobiDB-lite"/>
    </source>
</evidence>
<feature type="compositionally biased region" description="Low complexity" evidence="1">
    <location>
        <begin position="136"/>
        <end position="145"/>
    </location>
</feature>
<evidence type="ECO:0000313" key="3">
    <source>
        <dbReference type="Proteomes" id="UP000030669"/>
    </source>
</evidence>
<dbReference type="OMA" id="LVERIWH"/>
<proteinExistence type="predicted"/>